<evidence type="ECO:0000256" key="4">
    <source>
        <dbReference type="ARBA" id="ARBA00023288"/>
    </source>
</evidence>
<evidence type="ECO:0000313" key="8">
    <source>
        <dbReference type="EMBL" id="VEI74430.1"/>
    </source>
</evidence>
<dbReference type="AlphaFoldDB" id="A0A378N000"/>
<dbReference type="RefSeq" id="WP_020824267.1">
    <property type="nucleotide sequence ID" value="NZ_CP017484.1"/>
</dbReference>
<evidence type="ECO:0000313" key="7">
    <source>
        <dbReference type="EMBL" id="STY66695.1"/>
    </source>
</evidence>
<evidence type="ECO:0000256" key="3">
    <source>
        <dbReference type="ARBA" id="ARBA00023139"/>
    </source>
</evidence>
<keyword evidence="1 5" id="KW-0732">Signal</keyword>
<keyword evidence="2" id="KW-0472">Membrane</keyword>
<keyword evidence="3" id="KW-0564">Palmitate</keyword>
<dbReference type="EMBL" id="LR134495">
    <property type="protein sequence ID" value="VEI74430.1"/>
    <property type="molecule type" value="Genomic_DNA"/>
</dbReference>
<proteinExistence type="predicted"/>
<evidence type="ECO:0000256" key="1">
    <source>
        <dbReference type="ARBA" id="ARBA00022729"/>
    </source>
</evidence>
<evidence type="ECO:0000256" key="5">
    <source>
        <dbReference type="SAM" id="SignalP"/>
    </source>
</evidence>
<reference evidence="7 9" key="1">
    <citation type="submission" date="2018-06" db="EMBL/GenBank/DDBJ databases">
        <authorList>
            <consortium name="Pathogen Informatics"/>
            <person name="Doyle S."/>
        </authorList>
    </citation>
    <scope>NUCLEOTIDE SEQUENCE [LARGE SCALE GENOMIC DNA]</scope>
    <source>
        <strain evidence="7 9">NCTC9380</strain>
    </source>
</reference>
<accession>A0A378N000</accession>
<dbReference type="PIRSF" id="PIRSF007352">
    <property type="entry name" value="OapB"/>
    <property type="match status" value="1"/>
</dbReference>
<dbReference type="Proteomes" id="UP000271188">
    <property type="component" value="Chromosome"/>
</dbReference>
<keyword evidence="4" id="KW-0449">Lipoprotein</keyword>
<feature type="signal peptide" evidence="5">
    <location>
        <begin position="1"/>
        <end position="24"/>
    </location>
</feature>
<dbReference type="EMBL" id="UGPL01000006">
    <property type="protein sequence ID" value="STY66695.1"/>
    <property type="molecule type" value="Genomic_DNA"/>
</dbReference>
<evidence type="ECO:0000259" key="6">
    <source>
        <dbReference type="Pfam" id="PF09864"/>
    </source>
</evidence>
<dbReference type="SUPFAM" id="SSF141488">
    <property type="entry name" value="YdhA-like"/>
    <property type="match status" value="1"/>
</dbReference>
<gene>
    <name evidence="8" type="ORF">NCTC10643_00153</name>
    <name evidence="7" type="ORF">NCTC9380_02020</name>
</gene>
<protein>
    <submittedName>
        <fullName evidence="7">Membrane-bound lysozyme-inhibitor of c-type lysozyme</fullName>
    </submittedName>
</protein>
<reference evidence="8" key="2">
    <citation type="submission" date="2018-12" db="EMBL/GenBank/DDBJ databases">
        <authorList>
            <consortium name="Pathogen Informatics"/>
        </authorList>
    </citation>
    <scope>NUCLEOTIDE SEQUENCE [LARGE SCALE GENOMIC DNA]</scope>
    <source>
        <strain evidence="8">NCTC10643</strain>
    </source>
</reference>
<sequence length="138" mass="15789">MNLFCPSYKLIYLTLSSAMLVACSTVVTPVEQIHQVQKEKEPVKKVTKLIAQAPKVSLYRCENDKKVEVERQGRTKKALKKEIVTVSYQGTTHQLSPSVTRDGKKYTNIRWTWHETRSGKAFLYNNTKKTLAANCIKQ</sequence>
<dbReference type="InterPro" id="IPR012097">
    <property type="entry name" value="OapB"/>
</dbReference>
<organism evidence="7 9">
    <name type="scientific">Mannheimia haemolytica</name>
    <name type="common">Pasteurella haemolytica</name>
    <dbReference type="NCBI Taxonomy" id="75985"/>
    <lineage>
        <taxon>Bacteria</taxon>
        <taxon>Pseudomonadati</taxon>
        <taxon>Pseudomonadota</taxon>
        <taxon>Gammaproteobacteria</taxon>
        <taxon>Pasteurellales</taxon>
        <taxon>Pasteurellaceae</taxon>
        <taxon>Mannheimia</taxon>
    </lineage>
</organism>
<dbReference type="Pfam" id="PF09864">
    <property type="entry name" value="MliC"/>
    <property type="match status" value="1"/>
</dbReference>
<dbReference type="InterPro" id="IPR018660">
    <property type="entry name" value="MliC"/>
</dbReference>
<name>A0A378N000_MANHA</name>
<feature type="domain" description="C-type lysozyme inhibitor" evidence="6">
    <location>
        <begin position="59"/>
        <end position="130"/>
    </location>
</feature>
<dbReference type="Proteomes" id="UP000254031">
    <property type="component" value="Unassembled WGS sequence"/>
</dbReference>
<dbReference type="Gene3D" id="2.40.128.200">
    <property type="match status" value="1"/>
</dbReference>
<feature type="chain" id="PRO_5039986837" evidence="5">
    <location>
        <begin position="25"/>
        <end position="138"/>
    </location>
</feature>
<evidence type="ECO:0000256" key="2">
    <source>
        <dbReference type="ARBA" id="ARBA00023136"/>
    </source>
</evidence>
<dbReference type="InterPro" id="IPR036328">
    <property type="entry name" value="MliC_sf"/>
</dbReference>
<evidence type="ECO:0000313" key="9">
    <source>
        <dbReference type="Proteomes" id="UP000254031"/>
    </source>
</evidence>